<dbReference type="Proteomes" id="UP000233769">
    <property type="component" value="Chromosome tk0001"/>
</dbReference>
<dbReference type="GO" id="GO:0006355">
    <property type="term" value="P:regulation of DNA-templated transcription"/>
    <property type="evidence" value="ECO:0007669"/>
    <property type="project" value="InterPro"/>
</dbReference>
<dbReference type="AlphaFoldDB" id="A0A2N9AKJ3"/>
<gene>
    <name evidence="2" type="ORF">TK0001_1078</name>
</gene>
<dbReference type="InterPro" id="IPR010985">
    <property type="entry name" value="Ribbon_hlx_hlx"/>
</dbReference>
<evidence type="ECO:0000313" key="3">
    <source>
        <dbReference type="Proteomes" id="UP000233769"/>
    </source>
</evidence>
<dbReference type="SUPFAM" id="SSF47598">
    <property type="entry name" value="Ribbon-helix-helix"/>
    <property type="match status" value="1"/>
</dbReference>
<feature type="compositionally biased region" description="Basic and acidic residues" evidence="1">
    <location>
        <begin position="25"/>
        <end position="35"/>
    </location>
</feature>
<proteinExistence type="predicted"/>
<dbReference type="InterPro" id="IPR013321">
    <property type="entry name" value="Arc_rbn_hlx_hlx"/>
</dbReference>
<evidence type="ECO:0000313" key="2">
    <source>
        <dbReference type="EMBL" id="SOR27680.1"/>
    </source>
</evidence>
<evidence type="ECO:0000256" key="1">
    <source>
        <dbReference type="SAM" id="MobiDB-lite"/>
    </source>
</evidence>
<organism evidence="2 3">
    <name type="scientific">Methylorubrum extorquens</name>
    <name type="common">Methylobacterium dichloromethanicum</name>
    <name type="synonym">Methylobacterium extorquens</name>
    <dbReference type="NCBI Taxonomy" id="408"/>
    <lineage>
        <taxon>Bacteria</taxon>
        <taxon>Pseudomonadati</taxon>
        <taxon>Pseudomonadota</taxon>
        <taxon>Alphaproteobacteria</taxon>
        <taxon>Hyphomicrobiales</taxon>
        <taxon>Methylobacteriaceae</taxon>
        <taxon>Methylorubrum</taxon>
    </lineage>
</organism>
<dbReference type="EMBL" id="LT962688">
    <property type="protein sequence ID" value="SOR27680.1"/>
    <property type="molecule type" value="Genomic_DNA"/>
</dbReference>
<reference evidence="3" key="1">
    <citation type="submission" date="2017-10" db="EMBL/GenBank/DDBJ databases">
        <authorList>
            <person name="Regsiter A."/>
            <person name="William W."/>
        </authorList>
    </citation>
    <scope>NUCLEOTIDE SEQUENCE [LARGE SCALE GENOMIC DNA]</scope>
</reference>
<accession>A0A2N9AKJ3</accession>
<protein>
    <submittedName>
        <fullName evidence="2">Uncharacterized protein</fullName>
    </submittedName>
</protein>
<sequence>MPARRGIRMISKPNERPKRMGRPQKSADERKSETLRFRVREDLKDRVAAAAASSGRSISEESEFMIETFLKYRKILDMMEKQENVRELISSICKTISVVQEHKIAENQPVTMNDWNADGPLPQWTRSGLRAGLQVIIEHSIPRPLEFEQIDWSVSPKRLEDIKVYYESNIKYMHDIGVEVGQIFTGQSIELSDELVKDGFGDVK</sequence>
<dbReference type="Gene3D" id="1.10.1220.10">
    <property type="entry name" value="Met repressor-like"/>
    <property type="match status" value="1"/>
</dbReference>
<name>A0A2N9AKJ3_METEX</name>
<feature type="region of interest" description="Disordered" evidence="1">
    <location>
        <begin position="1"/>
        <end position="35"/>
    </location>
</feature>